<evidence type="ECO:0000313" key="2">
    <source>
        <dbReference type="Proteomes" id="UP001148629"/>
    </source>
</evidence>
<sequence>MIPPQVLIPVVVAVASGLITLAGFGWSSSSPPSIDGSVDENLVKICRIHHRLSTAYPAQEPKTFYEYLSLDETAPPFNSDKWLQSGHKDQAKAHDGINKAWAKVVQRLLRNPLNEENEEGLYSIVAEALLDPKIMGVYVQTFMPKFATGGGKQRNQALKRLCGDEWKGE</sequence>
<name>A0ACC1SB07_9HYPO</name>
<reference evidence="1" key="1">
    <citation type="submission" date="2022-08" db="EMBL/GenBank/DDBJ databases">
        <title>Genome Sequence of Fusarium decemcellulare.</title>
        <authorList>
            <person name="Buettner E."/>
        </authorList>
    </citation>
    <scope>NUCLEOTIDE SEQUENCE</scope>
    <source>
        <strain evidence="1">Babe19</strain>
    </source>
</reference>
<gene>
    <name evidence="1" type="ORF">NM208_g7065</name>
</gene>
<organism evidence="1 2">
    <name type="scientific">Fusarium decemcellulare</name>
    <dbReference type="NCBI Taxonomy" id="57161"/>
    <lineage>
        <taxon>Eukaryota</taxon>
        <taxon>Fungi</taxon>
        <taxon>Dikarya</taxon>
        <taxon>Ascomycota</taxon>
        <taxon>Pezizomycotina</taxon>
        <taxon>Sordariomycetes</taxon>
        <taxon>Hypocreomycetidae</taxon>
        <taxon>Hypocreales</taxon>
        <taxon>Nectriaceae</taxon>
        <taxon>Fusarium</taxon>
        <taxon>Fusarium decemcellulare species complex</taxon>
    </lineage>
</organism>
<evidence type="ECO:0000313" key="1">
    <source>
        <dbReference type="EMBL" id="KAJ3535600.1"/>
    </source>
</evidence>
<protein>
    <submittedName>
        <fullName evidence="1">Uncharacterized protein</fullName>
    </submittedName>
</protein>
<dbReference type="Proteomes" id="UP001148629">
    <property type="component" value="Unassembled WGS sequence"/>
</dbReference>
<comment type="caution">
    <text evidence="1">The sequence shown here is derived from an EMBL/GenBank/DDBJ whole genome shotgun (WGS) entry which is preliminary data.</text>
</comment>
<dbReference type="EMBL" id="JANRMS010000700">
    <property type="protein sequence ID" value="KAJ3535600.1"/>
    <property type="molecule type" value="Genomic_DNA"/>
</dbReference>
<accession>A0ACC1SB07</accession>
<proteinExistence type="predicted"/>
<keyword evidence="2" id="KW-1185">Reference proteome</keyword>